<dbReference type="InterPro" id="IPR027417">
    <property type="entry name" value="P-loop_NTPase"/>
</dbReference>
<reference evidence="2 3" key="1">
    <citation type="submission" date="2024-02" db="EMBL/GenBank/DDBJ databases">
        <title>de novo genome assembly of Solanum bulbocastanum strain 11H21.</title>
        <authorList>
            <person name="Hosaka A.J."/>
        </authorList>
    </citation>
    <scope>NUCLEOTIDE SEQUENCE [LARGE SCALE GENOMIC DNA]</scope>
    <source>
        <tissue evidence="2">Young leaves</tissue>
    </source>
</reference>
<dbReference type="SUPFAM" id="SSF52540">
    <property type="entry name" value="P-loop containing nucleoside triphosphate hydrolases"/>
    <property type="match status" value="1"/>
</dbReference>
<proteinExistence type="predicted"/>
<gene>
    <name evidence="2" type="ORF">RDI58_015130</name>
</gene>
<dbReference type="GO" id="GO:0005524">
    <property type="term" value="F:ATP binding"/>
    <property type="evidence" value="ECO:0007669"/>
    <property type="project" value="InterPro"/>
</dbReference>
<sequence>MEPTDVAVSVNQQLSADPLPFARSYQLEALETALKQNTIVYLETRSGKTLIAIMLLRSYAYLLRKPSPYIAVFLVPTVVLVTQQGDSLMMHTDLKVGKYWGEMGVDYWDAATCNNKWTPMRYWL</sequence>
<dbReference type="PANTHER" id="PTHR14074">
    <property type="entry name" value="HELICASE WITH DEATH DOMAIN-RELATED"/>
    <property type="match status" value="1"/>
</dbReference>
<evidence type="ECO:0000259" key="1">
    <source>
        <dbReference type="Pfam" id="PF00270"/>
    </source>
</evidence>
<dbReference type="EMBL" id="JBANQN010000006">
    <property type="protein sequence ID" value="KAK6786605.1"/>
    <property type="molecule type" value="Genomic_DNA"/>
</dbReference>
<organism evidence="2 3">
    <name type="scientific">Solanum bulbocastanum</name>
    <name type="common">Wild potato</name>
    <dbReference type="NCBI Taxonomy" id="147425"/>
    <lineage>
        <taxon>Eukaryota</taxon>
        <taxon>Viridiplantae</taxon>
        <taxon>Streptophyta</taxon>
        <taxon>Embryophyta</taxon>
        <taxon>Tracheophyta</taxon>
        <taxon>Spermatophyta</taxon>
        <taxon>Magnoliopsida</taxon>
        <taxon>eudicotyledons</taxon>
        <taxon>Gunneridae</taxon>
        <taxon>Pentapetalae</taxon>
        <taxon>asterids</taxon>
        <taxon>lamiids</taxon>
        <taxon>Solanales</taxon>
        <taxon>Solanaceae</taxon>
        <taxon>Solanoideae</taxon>
        <taxon>Solaneae</taxon>
        <taxon>Solanum</taxon>
    </lineage>
</organism>
<dbReference type="GO" id="GO:0005737">
    <property type="term" value="C:cytoplasm"/>
    <property type="evidence" value="ECO:0007669"/>
    <property type="project" value="TreeGrafter"/>
</dbReference>
<evidence type="ECO:0000313" key="2">
    <source>
        <dbReference type="EMBL" id="KAK6786605.1"/>
    </source>
</evidence>
<dbReference type="InterPro" id="IPR011545">
    <property type="entry name" value="DEAD/DEAH_box_helicase_dom"/>
</dbReference>
<protein>
    <recommendedName>
        <fullName evidence="1">DEAD/DEAH-box helicase domain-containing protein</fullName>
    </recommendedName>
</protein>
<dbReference type="PANTHER" id="PTHR14074:SF16">
    <property type="entry name" value="ANTIVIRAL INNATE IMMUNE RESPONSE RECEPTOR RIG-I"/>
    <property type="match status" value="1"/>
</dbReference>
<dbReference type="GO" id="GO:0003676">
    <property type="term" value="F:nucleic acid binding"/>
    <property type="evidence" value="ECO:0007669"/>
    <property type="project" value="InterPro"/>
</dbReference>
<dbReference type="Proteomes" id="UP001371456">
    <property type="component" value="Unassembled WGS sequence"/>
</dbReference>
<dbReference type="AlphaFoldDB" id="A0AAN8TEZ9"/>
<comment type="caution">
    <text evidence="2">The sequence shown here is derived from an EMBL/GenBank/DDBJ whole genome shotgun (WGS) entry which is preliminary data.</text>
</comment>
<evidence type="ECO:0000313" key="3">
    <source>
        <dbReference type="Proteomes" id="UP001371456"/>
    </source>
</evidence>
<feature type="domain" description="DEAD/DEAH-box helicase" evidence="1">
    <location>
        <begin position="24"/>
        <end position="88"/>
    </location>
</feature>
<name>A0AAN8TEZ9_SOLBU</name>
<dbReference type="Pfam" id="PF00270">
    <property type="entry name" value="DEAD"/>
    <property type="match status" value="1"/>
</dbReference>
<dbReference type="InterPro" id="IPR051363">
    <property type="entry name" value="RLR_Helicase"/>
</dbReference>
<keyword evidence="3" id="KW-1185">Reference proteome</keyword>
<dbReference type="Gene3D" id="3.40.50.300">
    <property type="entry name" value="P-loop containing nucleotide triphosphate hydrolases"/>
    <property type="match status" value="1"/>
</dbReference>
<accession>A0AAN8TEZ9</accession>